<sequence>MLILPSNNQTSSQRDTDILFGPRSSSLHPRGRLKMENRFLSSDEKLLESGLFSDVTVKCGDKTWNLHKNILCSRSIWFEKALTGNFEESKTGIVNIQNFYPEAIDWVVRYIYTGVCDIPTLKLDTTTNFITCYEVYTVADYFAMSPLADIALDTLKAELDSKLAPLQMQGPAEYHPSSEWFDELFEAIRLIYQDVAANVAYNNSSNPASQIRAVIINFIHAARFYFLQNAPFNAFLDGEYRPAAEYGGDDIAVGAPPAFALDMFRAMRTTGDFVAHLPEPQCTICRSKPSTRGGEKQPYYTHLAPDKLRLSVSCSACAVKKELPPPTEDWMSKNAAAKMGAGSASG</sequence>
<dbReference type="SUPFAM" id="SSF54695">
    <property type="entry name" value="POZ domain"/>
    <property type="match status" value="1"/>
</dbReference>
<comment type="caution">
    <text evidence="3">The sequence shown here is derived from an EMBL/GenBank/DDBJ whole genome shotgun (WGS) entry which is preliminary data.</text>
</comment>
<dbReference type="PROSITE" id="PS50097">
    <property type="entry name" value="BTB"/>
    <property type="match status" value="1"/>
</dbReference>
<dbReference type="SMART" id="SM00225">
    <property type="entry name" value="BTB"/>
    <property type="match status" value="1"/>
</dbReference>
<dbReference type="CDD" id="cd18186">
    <property type="entry name" value="BTB_POZ_ZBTB_KLHL-like"/>
    <property type="match status" value="1"/>
</dbReference>
<dbReference type="PANTHER" id="PTHR24413">
    <property type="entry name" value="SPECKLE-TYPE POZ PROTEIN"/>
    <property type="match status" value="1"/>
</dbReference>
<feature type="region of interest" description="Disordered" evidence="1">
    <location>
        <begin position="324"/>
        <end position="346"/>
    </location>
</feature>
<dbReference type="EMBL" id="JAULSR010000010">
    <property type="protein sequence ID" value="KAK0610665.1"/>
    <property type="molecule type" value="Genomic_DNA"/>
</dbReference>
<proteinExistence type="predicted"/>
<evidence type="ECO:0000256" key="1">
    <source>
        <dbReference type="SAM" id="MobiDB-lite"/>
    </source>
</evidence>
<dbReference type="Gene3D" id="3.30.710.10">
    <property type="entry name" value="Potassium Channel Kv1.1, Chain A"/>
    <property type="match status" value="1"/>
</dbReference>
<evidence type="ECO:0000313" key="4">
    <source>
        <dbReference type="Proteomes" id="UP001174934"/>
    </source>
</evidence>
<dbReference type="Pfam" id="PF00651">
    <property type="entry name" value="BTB"/>
    <property type="match status" value="1"/>
</dbReference>
<accession>A0AA39U4A3</accession>
<feature type="domain" description="BTB" evidence="2">
    <location>
        <begin position="53"/>
        <end position="120"/>
    </location>
</feature>
<evidence type="ECO:0000259" key="2">
    <source>
        <dbReference type="PROSITE" id="PS50097"/>
    </source>
</evidence>
<protein>
    <submittedName>
        <fullName evidence="3">BTB/POZ protein</fullName>
    </submittedName>
</protein>
<gene>
    <name evidence="3" type="ORF">B0T17DRAFT_545207</name>
</gene>
<feature type="compositionally biased region" description="Low complexity" evidence="1">
    <location>
        <begin position="332"/>
        <end position="346"/>
    </location>
</feature>
<name>A0AA39U4A3_9PEZI</name>
<dbReference type="AlphaFoldDB" id="A0AA39U4A3"/>
<reference evidence="3" key="1">
    <citation type="submission" date="2023-06" db="EMBL/GenBank/DDBJ databases">
        <title>Genome-scale phylogeny and comparative genomics of the fungal order Sordariales.</title>
        <authorList>
            <consortium name="Lawrence Berkeley National Laboratory"/>
            <person name="Hensen N."/>
            <person name="Bonometti L."/>
            <person name="Westerberg I."/>
            <person name="Brannstrom I.O."/>
            <person name="Guillou S."/>
            <person name="Cros-Aarteil S."/>
            <person name="Calhoun S."/>
            <person name="Haridas S."/>
            <person name="Kuo A."/>
            <person name="Mondo S."/>
            <person name="Pangilinan J."/>
            <person name="Riley R."/>
            <person name="LaButti K."/>
            <person name="Andreopoulos B."/>
            <person name="Lipzen A."/>
            <person name="Chen C."/>
            <person name="Yanf M."/>
            <person name="Daum C."/>
            <person name="Ng V."/>
            <person name="Clum A."/>
            <person name="Steindorff A."/>
            <person name="Ohm R."/>
            <person name="Martin F."/>
            <person name="Silar P."/>
            <person name="Natvig D."/>
            <person name="Lalanne C."/>
            <person name="Gautier V."/>
            <person name="Ament-velasquez S.L."/>
            <person name="Kruys A."/>
            <person name="Hutchinson M.I."/>
            <person name="Powell A.J."/>
            <person name="Barry K."/>
            <person name="Miller A.N."/>
            <person name="Grigoriev I.V."/>
            <person name="Debuchy R."/>
            <person name="Gladieux P."/>
            <person name="Thoren M.H."/>
            <person name="Johannesson H."/>
        </authorList>
    </citation>
    <scope>NUCLEOTIDE SEQUENCE</scope>
    <source>
        <strain evidence="3">SMH3391-2</strain>
    </source>
</reference>
<keyword evidence="4" id="KW-1185">Reference proteome</keyword>
<dbReference type="Proteomes" id="UP001174934">
    <property type="component" value="Unassembled WGS sequence"/>
</dbReference>
<dbReference type="InterPro" id="IPR000210">
    <property type="entry name" value="BTB/POZ_dom"/>
</dbReference>
<evidence type="ECO:0000313" key="3">
    <source>
        <dbReference type="EMBL" id="KAK0610665.1"/>
    </source>
</evidence>
<organism evidence="3 4">
    <name type="scientific">Bombardia bombarda</name>
    <dbReference type="NCBI Taxonomy" id="252184"/>
    <lineage>
        <taxon>Eukaryota</taxon>
        <taxon>Fungi</taxon>
        <taxon>Dikarya</taxon>
        <taxon>Ascomycota</taxon>
        <taxon>Pezizomycotina</taxon>
        <taxon>Sordariomycetes</taxon>
        <taxon>Sordariomycetidae</taxon>
        <taxon>Sordariales</taxon>
        <taxon>Lasiosphaeriaceae</taxon>
        <taxon>Bombardia</taxon>
    </lineage>
</organism>
<dbReference type="InterPro" id="IPR011333">
    <property type="entry name" value="SKP1/BTB/POZ_sf"/>
</dbReference>